<feature type="binding site" evidence="3">
    <location>
        <position position="53"/>
    </location>
    <ligand>
        <name>Mg(2+)</name>
        <dbReference type="ChEBI" id="CHEBI:18420"/>
        <label>1</label>
    </ligand>
</feature>
<evidence type="ECO:0000256" key="3">
    <source>
        <dbReference type="PIRSR" id="PIRSR605502-1"/>
    </source>
</evidence>
<feature type="binding site" evidence="3">
    <location>
        <position position="54"/>
    </location>
    <ligand>
        <name>Mg(2+)</name>
        <dbReference type="ChEBI" id="CHEBI:18420"/>
        <label>1</label>
    </ligand>
</feature>
<keyword evidence="3" id="KW-0479">Metal-binding</keyword>
<evidence type="ECO:0000256" key="2">
    <source>
        <dbReference type="ARBA" id="ARBA00022801"/>
    </source>
</evidence>
<dbReference type="EMBL" id="FPKW01000005">
    <property type="protein sequence ID" value="SFZ93755.1"/>
    <property type="molecule type" value="Genomic_DNA"/>
</dbReference>
<dbReference type="OrthoDB" id="9798107at2"/>
<reference evidence="5" key="1">
    <citation type="submission" date="2016-10" db="EMBL/GenBank/DDBJ databases">
        <authorList>
            <person name="Varghese N."/>
            <person name="Submissions S."/>
        </authorList>
    </citation>
    <scope>NUCLEOTIDE SEQUENCE [LARGE SCALE GENOMIC DNA]</scope>
    <source>
        <strain evidence="5">SUR2</strain>
    </source>
</reference>
<comment type="similarity">
    <text evidence="1">Belongs to the ADP-ribosylglycohydrolase family.</text>
</comment>
<dbReference type="GO" id="GO:0016787">
    <property type="term" value="F:hydrolase activity"/>
    <property type="evidence" value="ECO:0007669"/>
    <property type="project" value="UniProtKB-KW"/>
</dbReference>
<dbReference type="PANTHER" id="PTHR16222">
    <property type="entry name" value="ADP-RIBOSYLGLYCOHYDROLASE"/>
    <property type="match status" value="1"/>
</dbReference>
<protein>
    <submittedName>
        <fullName evidence="4">ADP-ribosylglycohydrolase</fullName>
    </submittedName>
</protein>
<dbReference type="Pfam" id="PF03747">
    <property type="entry name" value="ADP_ribosyl_GH"/>
    <property type="match status" value="1"/>
</dbReference>
<feature type="binding site" evidence="3">
    <location>
        <position position="275"/>
    </location>
    <ligand>
        <name>Mg(2+)</name>
        <dbReference type="ChEBI" id="CHEBI:18420"/>
        <label>1</label>
    </ligand>
</feature>
<evidence type="ECO:0000313" key="4">
    <source>
        <dbReference type="EMBL" id="SFZ93755.1"/>
    </source>
</evidence>
<comment type="cofactor">
    <cofactor evidence="3">
        <name>Mg(2+)</name>
        <dbReference type="ChEBI" id="CHEBI:18420"/>
    </cofactor>
    <text evidence="3">Binds 2 magnesium ions per subunit.</text>
</comment>
<dbReference type="Proteomes" id="UP000182034">
    <property type="component" value="Unassembled WGS sequence"/>
</dbReference>
<dbReference type="STRING" id="1612149.SAMN05216324_105220"/>
<dbReference type="Gene3D" id="1.10.4080.10">
    <property type="entry name" value="ADP-ribosylation/Crystallin J1"/>
    <property type="match status" value="1"/>
</dbReference>
<dbReference type="InterPro" id="IPR050792">
    <property type="entry name" value="ADP-ribosylglycohydrolase"/>
</dbReference>
<name>A0A1K2IPX9_9FLAO</name>
<proteinExistence type="inferred from homology"/>
<dbReference type="PANTHER" id="PTHR16222:SF24">
    <property type="entry name" value="ADP-RIBOSYLHYDROLASE ARH3"/>
    <property type="match status" value="1"/>
</dbReference>
<dbReference type="GO" id="GO:0046872">
    <property type="term" value="F:metal ion binding"/>
    <property type="evidence" value="ECO:0007669"/>
    <property type="project" value="UniProtKB-KW"/>
</dbReference>
<sequence length="326" mass="36636">MENIVKAGIFGVCIGDALGVPVEFRSREQLKRSPVTKMRALGTHRQPLGTWSDDSSLALCLAESLCQGYILEDIALKFLQWYNAEIWTPHGRVFDIGIATSQAIHRIGKGVSPTLCGGTSEFDNGNGSLMRILPLLFYIKDFSIEKRFDITKDVSSITHGHIRSALACFIYLELALEILKGKNKWEAYEAMQETVRNFLDYNPVCSQDEMDRFHRILELKVGEYDLAPLHTLQEEEISSSGYVLHSLEASLWCFLNSESYSEAVLKAVNLGEDTDTTGAITGGIAGIYYGFENIPEEWVSELVRKEDIENLCSKLETQLMKLKHKP</sequence>
<gene>
    <name evidence="4" type="ORF">SAMN05216324_105220</name>
</gene>
<keyword evidence="3" id="KW-0460">Magnesium</keyword>
<feature type="binding site" evidence="3">
    <location>
        <position position="276"/>
    </location>
    <ligand>
        <name>Mg(2+)</name>
        <dbReference type="ChEBI" id="CHEBI:18420"/>
        <label>1</label>
    </ligand>
</feature>
<organism evidence="4 5">
    <name type="scientific">Chryseobacterium limigenitum</name>
    <dbReference type="NCBI Taxonomy" id="1612149"/>
    <lineage>
        <taxon>Bacteria</taxon>
        <taxon>Pseudomonadati</taxon>
        <taxon>Bacteroidota</taxon>
        <taxon>Flavobacteriia</taxon>
        <taxon>Flavobacteriales</taxon>
        <taxon>Weeksellaceae</taxon>
        <taxon>Chryseobacterium group</taxon>
        <taxon>Chryseobacterium</taxon>
    </lineage>
</organism>
<dbReference type="RefSeq" id="WP_072409307.1">
    <property type="nucleotide sequence ID" value="NZ_FPKW01000005.1"/>
</dbReference>
<dbReference type="InterPro" id="IPR005502">
    <property type="entry name" value="Ribosyl_crysJ1"/>
</dbReference>
<keyword evidence="2 4" id="KW-0378">Hydrolase</keyword>
<dbReference type="AlphaFoldDB" id="A0A1K2IPX9"/>
<evidence type="ECO:0000256" key="1">
    <source>
        <dbReference type="ARBA" id="ARBA00010702"/>
    </source>
</evidence>
<evidence type="ECO:0000313" key="5">
    <source>
        <dbReference type="Proteomes" id="UP000182034"/>
    </source>
</evidence>
<dbReference type="InterPro" id="IPR036705">
    <property type="entry name" value="Ribosyl_crysJ1_sf"/>
</dbReference>
<accession>A0A1K2IPX9</accession>
<feature type="binding site" evidence="3">
    <location>
        <position position="273"/>
    </location>
    <ligand>
        <name>Mg(2+)</name>
        <dbReference type="ChEBI" id="CHEBI:18420"/>
        <label>1</label>
    </ligand>
</feature>
<keyword evidence="5" id="KW-1185">Reference proteome</keyword>
<feature type="binding site" evidence="3">
    <location>
        <position position="52"/>
    </location>
    <ligand>
        <name>Mg(2+)</name>
        <dbReference type="ChEBI" id="CHEBI:18420"/>
        <label>1</label>
    </ligand>
</feature>
<dbReference type="SUPFAM" id="SSF101478">
    <property type="entry name" value="ADP-ribosylglycohydrolase"/>
    <property type="match status" value="1"/>
</dbReference>